<dbReference type="PANTHER" id="PTHR33449">
    <property type="entry name" value="NUCLEOID-ASSOCIATED PROTEIN YBAB"/>
    <property type="match status" value="1"/>
</dbReference>
<dbReference type="HAMAP" id="MF_00274">
    <property type="entry name" value="DNA_YbaB_EbfC"/>
    <property type="match status" value="1"/>
</dbReference>
<keyword evidence="1 2" id="KW-0238">DNA-binding</keyword>
<sequence>MNIAKMMQQAKAMQGKMADMQEKMGNVSVEGLSGGGLVKVTMTCKGQCQGISIDPSLLVADEKEVLEDLLKAALNDAKGKGDAKMAEETQKMMSDLGLPPGMLGGGGLPF</sequence>
<dbReference type="Proteomes" id="UP000249557">
    <property type="component" value="Unassembled WGS sequence"/>
</dbReference>
<dbReference type="Gene3D" id="3.30.1310.10">
    <property type="entry name" value="Nucleoid-associated protein YbaB-like domain"/>
    <property type="match status" value="1"/>
</dbReference>
<dbReference type="Pfam" id="PF02575">
    <property type="entry name" value="YbaB_DNA_bd"/>
    <property type="match status" value="1"/>
</dbReference>
<evidence type="ECO:0000313" key="4">
    <source>
        <dbReference type="Proteomes" id="UP000249557"/>
    </source>
</evidence>
<proteinExistence type="inferred from homology"/>
<name>A0A2W5A4X4_9BACT</name>
<comment type="subunit">
    <text evidence="2">Homodimer.</text>
</comment>
<dbReference type="GO" id="GO:0003677">
    <property type="term" value="F:DNA binding"/>
    <property type="evidence" value="ECO:0007669"/>
    <property type="project" value="UniProtKB-UniRule"/>
</dbReference>
<comment type="function">
    <text evidence="2">Binds to DNA and alters its conformation. May be involved in regulation of gene expression, nucleoid organization and DNA protection.</text>
</comment>
<dbReference type="NCBIfam" id="TIGR00103">
    <property type="entry name" value="DNA_YbaB_EbfC"/>
    <property type="match status" value="1"/>
</dbReference>
<evidence type="ECO:0000256" key="2">
    <source>
        <dbReference type="HAMAP-Rule" id="MF_00274"/>
    </source>
</evidence>
<comment type="caution">
    <text evidence="3">The sequence shown here is derived from an EMBL/GenBank/DDBJ whole genome shotgun (WGS) entry which is preliminary data.</text>
</comment>
<keyword evidence="2" id="KW-0963">Cytoplasm</keyword>
<dbReference type="GO" id="GO:0043590">
    <property type="term" value="C:bacterial nucleoid"/>
    <property type="evidence" value="ECO:0007669"/>
    <property type="project" value="UniProtKB-UniRule"/>
</dbReference>
<gene>
    <name evidence="3" type="ORF">DI626_01575</name>
</gene>
<dbReference type="EMBL" id="QFNK01000014">
    <property type="protein sequence ID" value="PZO88546.1"/>
    <property type="molecule type" value="Genomic_DNA"/>
</dbReference>
<evidence type="ECO:0000256" key="1">
    <source>
        <dbReference type="ARBA" id="ARBA00023125"/>
    </source>
</evidence>
<accession>A0A2W5A4X4</accession>
<evidence type="ECO:0000313" key="3">
    <source>
        <dbReference type="EMBL" id="PZO88546.1"/>
    </source>
</evidence>
<dbReference type="SUPFAM" id="SSF82607">
    <property type="entry name" value="YbaB-like"/>
    <property type="match status" value="1"/>
</dbReference>
<dbReference type="AlphaFoldDB" id="A0A2W5A4X4"/>
<dbReference type="PANTHER" id="PTHR33449:SF1">
    <property type="entry name" value="NUCLEOID-ASSOCIATED PROTEIN YBAB"/>
    <property type="match status" value="1"/>
</dbReference>
<dbReference type="PIRSF" id="PIRSF004555">
    <property type="entry name" value="UCP004555"/>
    <property type="match status" value="1"/>
</dbReference>
<organism evidence="3 4">
    <name type="scientific">Micavibrio aeruginosavorus</name>
    <dbReference type="NCBI Taxonomy" id="349221"/>
    <lineage>
        <taxon>Bacteria</taxon>
        <taxon>Pseudomonadati</taxon>
        <taxon>Bdellovibrionota</taxon>
        <taxon>Bdellovibrionia</taxon>
        <taxon>Bdellovibrionales</taxon>
        <taxon>Pseudobdellovibrionaceae</taxon>
        <taxon>Micavibrio</taxon>
    </lineage>
</organism>
<comment type="similarity">
    <text evidence="2">Belongs to the YbaB/EbfC family.</text>
</comment>
<dbReference type="InterPro" id="IPR004401">
    <property type="entry name" value="YbaB/EbfC"/>
</dbReference>
<comment type="subcellular location">
    <subcellularLocation>
        <location evidence="2">Cytoplasm</location>
        <location evidence="2">Nucleoid</location>
    </subcellularLocation>
</comment>
<protein>
    <recommendedName>
        <fullName evidence="2">Nucleoid-associated protein DI626_01575</fullName>
    </recommendedName>
</protein>
<dbReference type="GO" id="GO:0005829">
    <property type="term" value="C:cytosol"/>
    <property type="evidence" value="ECO:0007669"/>
    <property type="project" value="TreeGrafter"/>
</dbReference>
<dbReference type="InterPro" id="IPR036894">
    <property type="entry name" value="YbaB-like_sf"/>
</dbReference>
<reference evidence="3 4" key="1">
    <citation type="submission" date="2017-08" db="EMBL/GenBank/DDBJ databases">
        <title>Infants hospitalized years apart are colonized by the same room-sourced microbial strains.</title>
        <authorList>
            <person name="Brooks B."/>
            <person name="Olm M.R."/>
            <person name="Firek B.A."/>
            <person name="Baker R."/>
            <person name="Thomas B.C."/>
            <person name="Morowitz M.J."/>
            <person name="Banfield J.F."/>
        </authorList>
    </citation>
    <scope>NUCLEOTIDE SEQUENCE [LARGE SCALE GENOMIC DNA]</scope>
    <source>
        <strain evidence="3">S2_018_000_R2_104</strain>
    </source>
</reference>